<dbReference type="EMBL" id="BJXK01000023">
    <property type="protein sequence ID" value="GEM81424.1"/>
    <property type="molecule type" value="Genomic_DNA"/>
</dbReference>
<evidence type="ECO:0000313" key="1">
    <source>
        <dbReference type="EMBL" id="GEM81424.1"/>
    </source>
</evidence>
<reference evidence="1 2" key="1">
    <citation type="submission" date="2019-07" db="EMBL/GenBank/DDBJ databases">
        <title>Whole genome shotgun sequence of Vibrio superstes NBRC 103154.</title>
        <authorList>
            <person name="Hosoyama A."/>
            <person name="Uohara A."/>
            <person name="Ohji S."/>
            <person name="Ichikawa N."/>
        </authorList>
    </citation>
    <scope>NUCLEOTIDE SEQUENCE [LARGE SCALE GENOMIC DNA]</scope>
    <source>
        <strain evidence="1 2">NBRC 103154</strain>
    </source>
</reference>
<dbReference type="AlphaFoldDB" id="A0A511QVN3"/>
<keyword evidence="2" id="KW-1185">Reference proteome</keyword>
<sequence>MTLWIFSQAMTALRLITTSQLSNDGFVRGVDCIGQANGDLSKQYLDIAKGCLWKVSLQVSD</sequence>
<accession>A0A511QVN3</accession>
<organism evidence="1 2">
    <name type="scientific">Vibrio superstes NBRC 103154</name>
    <dbReference type="NCBI Taxonomy" id="1219062"/>
    <lineage>
        <taxon>Bacteria</taxon>
        <taxon>Pseudomonadati</taxon>
        <taxon>Pseudomonadota</taxon>
        <taxon>Gammaproteobacteria</taxon>
        <taxon>Vibrionales</taxon>
        <taxon>Vibrionaceae</taxon>
        <taxon>Vibrio</taxon>
    </lineage>
</organism>
<protein>
    <submittedName>
        <fullName evidence="1">Uncharacterized protein</fullName>
    </submittedName>
</protein>
<comment type="caution">
    <text evidence="1">The sequence shown here is derived from an EMBL/GenBank/DDBJ whole genome shotgun (WGS) entry which is preliminary data.</text>
</comment>
<name>A0A511QVN3_9VIBR</name>
<gene>
    <name evidence="1" type="ORF">VSU01S_36690</name>
</gene>
<proteinExistence type="predicted"/>
<evidence type="ECO:0000313" key="2">
    <source>
        <dbReference type="Proteomes" id="UP000321113"/>
    </source>
</evidence>
<dbReference type="Proteomes" id="UP000321113">
    <property type="component" value="Unassembled WGS sequence"/>
</dbReference>